<comment type="subcellular location">
    <subcellularLocation>
        <location evidence="1">Cell membrane</location>
        <topology evidence="1">Multi-pass membrane protein</topology>
    </subcellularLocation>
</comment>
<dbReference type="GO" id="GO:0005886">
    <property type="term" value="C:plasma membrane"/>
    <property type="evidence" value="ECO:0007669"/>
    <property type="project" value="UniProtKB-SubCell"/>
</dbReference>
<reference evidence="9 10" key="1">
    <citation type="submission" date="2020-12" db="EMBL/GenBank/DDBJ databases">
        <authorList>
            <person name="Zhou J."/>
        </authorList>
    </citation>
    <scope>NUCLEOTIDE SEQUENCE [LARGE SCALE GENOMIC DNA]</scope>
    <source>
        <strain evidence="9 10">CCUG 61299</strain>
    </source>
</reference>
<keyword evidence="6 8" id="KW-0472">Membrane</keyword>
<protein>
    <submittedName>
        <fullName evidence="9">Type IV secretory system conjugative DNA transfer family protein</fullName>
    </submittedName>
</protein>
<dbReference type="Pfam" id="PF02534">
    <property type="entry name" value="T4SS-DNA_transf"/>
    <property type="match status" value="1"/>
</dbReference>
<keyword evidence="4 8" id="KW-0812">Transmembrane</keyword>
<dbReference type="PANTHER" id="PTHR37937">
    <property type="entry name" value="CONJUGATIVE TRANSFER: DNA TRANSPORT"/>
    <property type="match status" value="1"/>
</dbReference>
<feature type="transmembrane region" description="Helical" evidence="8">
    <location>
        <begin position="53"/>
        <end position="78"/>
    </location>
</feature>
<evidence type="ECO:0000256" key="5">
    <source>
        <dbReference type="ARBA" id="ARBA00022989"/>
    </source>
</evidence>
<keyword evidence="5 8" id="KW-1133">Transmembrane helix</keyword>
<dbReference type="RefSeq" id="WP_200276102.1">
    <property type="nucleotide sequence ID" value="NZ_CP066802.1"/>
</dbReference>
<evidence type="ECO:0000256" key="8">
    <source>
        <dbReference type="SAM" id="Phobius"/>
    </source>
</evidence>
<organism evidence="9 10">
    <name type="scientific">Actinomyces weissii</name>
    <dbReference type="NCBI Taxonomy" id="675090"/>
    <lineage>
        <taxon>Bacteria</taxon>
        <taxon>Bacillati</taxon>
        <taxon>Actinomycetota</taxon>
        <taxon>Actinomycetes</taxon>
        <taxon>Actinomycetales</taxon>
        <taxon>Actinomycetaceae</taxon>
        <taxon>Actinomyces</taxon>
    </lineage>
</organism>
<dbReference type="KEGG" id="awe:JG540_00790"/>
<dbReference type="CDD" id="cd01127">
    <property type="entry name" value="TrwB_TraG_TraD_VirD4"/>
    <property type="match status" value="1"/>
</dbReference>
<evidence type="ECO:0000256" key="2">
    <source>
        <dbReference type="ARBA" id="ARBA00008806"/>
    </source>
</evidence>
<accession>A0A7T7M9U0</accession>
<dbReference type="Gene3D" id="3.40.50.300">
    <property type="entry name" value="P-loop containing nucleotide triphosphate hydrolases"/>
    <property type="match status" value="2"/>
</dbReference>
<gene>
    <name evidence="9" type="ORF">JG540_00790</name>
</gene>
<evidence type="ECO:0000256" key="1">
    <source>
        <dbReference type="ARBA" id="ARBA00004651"/>
    </source>
</evidence>
<dbReference type="InterPro" id="IPR003688">
    <property type="entry name" value="TraG/VirD4"/>
</dbReference>
<sequence length="636" mass="70826">MSRGKALFAVLLAAIGWWAGDKTSWQVRADAAAGMDPVSILGRFWLDLTDNPLHVSTHMTDVLAGLAVVAFLALVWVYHYGARKATRPGEEQGSARWGRPGEIRPFIGDRRHDLLFTRTESLSLDSRKTQRNLNVLVIGSSGSGKSRYFVMPNLAQANTSYVVTDPKGEIMSSMGVQLREHGYEIRCLNLIDFARSDTFNPLAYFNPEQAEVDCAILTENFITNTTGSQKTGSSDFWEKAERALLTALISYTYFTKGTEGTLLDVVDMLAQMSASEQDENSMSEIDALFAATKEYVEDYTANPSAYDDEAQTMLDGLRFACSQYNTYLQGAGETKKSIIISLGVRMAPLQMVSLRRILGSDSIQADRVGTRPTALFLVIPDTHQAFSFLASIFYETFFERNMYLADHNGGRLAINVQCFMDEFANIGKMPSFERKIAVMRSRGISTSVILQNYSQGKALYRDDWETIVGNCDSLLFLGGNEQSTTEFISKRLGKETITQEDTSEQRGSNGSWSRSFRSQGRDLLTPDEVSRLPGHECLYLLRGVPPFRSHKLEAPPTGVFDYEPLPIVPCSAEPVAYEYEPEHEEPFQGPEAWLDAAPAVEDAVDVQEDVGVTITWPDGHVDERVVALEQDLVDYE</sequence>
<evidence type="ECO:0000256" key="3">
    <source>
        <dbReference type="ARBA" id="ARBA00022475"/>
    </source>
</evidence>
<comment type="similarity">
    <text evidence="2">Belongs to the VirD4/TraG family.</text>
</comment>
<feature type="region of interest" description="Disordered" evidence="7">
    <location>
        <begin position="492"/>
        <end position="518"/>
    </location>
</feature>
<name>A0A7T7M9U0_9ACTO</name>
<evidence type="ECO:0000256" key="6">
    <source>
        <dbReference type="ARBA" id="ARBA00023136"/>
    </source>
</evidence>
<feature type="compositionally biased region" description="Polar residues" evidence="7">
    <location>
        <begin position="505"/>
        <end position="518"/>
    </location>
</feature>
<keyword evidence="10" id="KW-1185">Reference proteome</keyword>
<evidence type="ECO:0000256" key="7">
    <source>
        <dbReference type="SAM" id="MobiDB-lite"/>
    </source>
</evidence>
<dbReference type="PANTHER" id="PTHR37937:SF1">
    <property type="entry name" value="CONJUGATIVE TRANSFER: DNA TRANSPORT"/>
    <property type="match status" value="1"/>
</dbReference>
<dbReference type="EMBL" id="CP066802">
    <property type="protein sequence ID" value="QQM67478.1"/>
    <property type="molecule type" value="Genomic_DNA"/>
</dbReference>
<keyword evidence="3" id="KW-1003">Cell membrane</keyword>
<evidence type="ECO:0000313" key="9">
    <source>
        <dbReference type="EMBL" id="QQM67478.1"/>
    </source>
</evidence>
<dbReference type="NCBIfam" id="NF045973">
    <property type="entry name" value="conju_CD1115"/>
    <property type="match status" value="1"/>
</dbReference>
<dbReference type="SUPFAM" id="SSF52540">
    <property type="entry name" value="P-loop containing nucleoside triphosphate hydrolases"/>
    <property type="match status" value="1"/>
</dbReference>
<dbReference type="AlphaFoldDB" id="A0A7T7M9U0"/>
<dbReference type="InterPro" id="IPR027417">
    <property type="entry name" value="P-loop_NTPase"/>
</dbReference>
<proteinExistence type="inferred from homology"/>
<evidence type="ECO:0000256" key="4">
    <source>
        <dbReference type="ARBA" id="ARBA00022692"/>
    </source>
</evidence>
<dbReference type="Proteomes" id="UP000595895">
    <property type="component" value="Chromosome"/>
</dbReference>
<dbReference type="InterPro" id="IPR051539">
    <property type="entry name" value="T4SS-coupling_protein"/>
</dbReference>
<evidence type="ECO:0000313" key="10">
    <source>
        <dbReference type="Proteomes" id="UP000595895"/>
    </source>
</evidence>